<feature type="transmembrane region" description="Helical" evidence="2">
    <location>
        <begin position="105"/>
        <end position="127"/>
    </location>
</feature>
<evidence type="ECO:0000313" key="5">
    <source>
        <dbReference type="Proteomes" id="UP000701698"/>
    </source>
</evidence>
<feature type="transmembrane region" description="Helical" evidence="2">
    <location>
        <begin position="48"/>
        <end position="69"/>
    </location>
</feature>
<dbReference type="Proteomes" id="UP000701698">
    <property type="component" value="Unassembled WGS sequence"/>
</dbReference>
<organism evidence="4 5">
    <name type="scientific">candidate division WWE3 bacterium</name>
    <dbReference type="NCBI Taxonomy" id="2053526"/>
    <lineage>
        <taxon>Bacteria</taxon>
        <taxon>Katanobacteria</taxon>
    </lineage>
</organism>
<protein>
    <submittedName>
        <fullName evidence="4">LytR C-terminal domain-containing protein</fullName>
    </submittedName>
</protein>
<feature type="transmembrane region" description="Helical" evidence="2">
    <location>
        <begin position="81"/>
        <end position="99"/>
    </location>
</feature>
<feature type="compositionally biased region" description="Polar residues" evidence="1">
    <location>
        <begin position="208"/>
        <end position="218"/>
    </location>
</feature>
<dbReference type="InterPro" id="IPR027381">
    <property type="entry name" value="LytR/CpsA/Psr_C"/>
</dbReference>
<dbReference type="Gene3D" id="3.30.70.2390">
    <property type="match status" value="1"/>
</dbReference>
<evidence type="ECO:0000259" key="3">
    <source>
        <dbReference type="Pfam" id="PF13399"/>
    </source>
</evidence>
<evidence type="ECO:0000313" key="4">
    <source>
        <dbReference type="EMBL" id="MCA9389874.1"/>
    </source>
</evidence>
<feature type="compositionally biased region" description="Low complexity" evidence="1">
    <location>
        <begin position="219"/>
        <end position="245"/>
    </location>
</feature>
<keyword evidence="2" id="KW-0472">Membrane</keyword>
<feature type="region of interest" description="Disordered" evidence="1">
    <location>
        <begin position="208"/>
        <end position="264"/>
    </location>
</feature>
<keyword evidence="2" id="KW-1133">Transmembrane helix</keyword>
<keyword evidence="2" id="KW-0812">Transmembrane</keyword>
<feature type="transmembrane region" description="Helical" evidence="2">
    <location>
        <begin position="158"/>
        <end position="180"/>
    </location>
</feature>
<dbReference type="Pfam" id="PF13399">
    <property type="entry name" value="LytR_C"/>
    <property type="match status" value="1"/>
</dbReference>
<evidence type="ECO:0000256" key="2">
    <source>
        <dbReference type="SAM" id="Phobius"/>
    </source>
</evidence>
<feature type="domain" description="LytR/CpsA/Psr regulator C-terminal" evidence="3">
    <location>
        <begin position="269"/>
        <end position="336"/>
    </location>
</feature>
<name>A0A955RP54_UNCKA</name>
<proteinExistence type="predicted"/>
<evidence type="ECO:0000256" key="1">
    <source>
        <dbReference type="SAM" id="MobiDB-lite"/>
    </source>
</evidence>
<dbReference type="AlphaFoldDB" id="A0A955RP54"/>
<reference evidence="4" key="2">
    <citation type="journal article" date="2021" name="Microbiome">
        <title>Successional dynamics and alternative stable states in a saline activated sludge microbial community over 9 years.</title>
        <authorList>
            <person name="Wang Y."/>
            <person name="Ye J."/>
            <person name="Ju F."/>
            <person name="Liu L."/>
            <person name="Boyd J.A."/>
            <person name="Deng Y."/>
            <person name="Parks D.H."/>
            <person name="Jiang X."/>
            <person name="Yin X."/>
            <person name="Woodcroft B.J."/>
            <person name="Tyson G.W."/>
            <person name="Hugenholtz P."/>
            <person name="Polz M.F."/>
            <person name="Zhang T."/>
        </authorList>
    </citation>
    <scope>NUCLEOTIDE SEQUENCE</scope>
    <source>
        <strain evidence="4">HKST-UBA01</strain>
    </source>
</reference>
<sequence length="358" mass="39973">MHVDKESPRDSFLDNVGKIAKKVFALSISTYFFTLFVNQVLGGGITPYIHELSILAVILVSFTIMLLFHNHPISNKRMSKSDWGLIFFLLVIGTLFQLLKRFDLGYGNSIMASILLIFSIGLVFYVWSGKDQGVNFVLFDHDRRLKFATYIKHSGKEWLTSILIWLILFGGIIVAHTFLWPSDTDQNAYSINKQKAFDVLVTPTPADITQPTFEPTQSEEPTVAPTDEPTTAPTDEPTPTSEPTTEPTPEPTPTPLPPVQLDRDPNDYQLYVLNGSGVPGAASEIKSKLEEREIIVDYVGDAPPYNYDHVQINYQTGFKDVADAAYSVLKPLYDTATVAEFGPGDRFSQYNVVIVHGE</sequence>
<reference evidence="4" key="1">
    <citation type="submission" date="2020-04" db="EMBL/GenBank/DDBJ databases">
        <authorList>
            <person name="Zhang T."/>
        </authorList>
    </citation>
    <scope>NUCLEOTIDE SEQUENCE</scope>
    <source>
        <strain evidence="4">HKST-UBA01</strain>
    </source>
</reference>
<comment type="caution">
    <text evidence="4">The sequence shown here is derived from an EMBL/GenBank/DDBJ whole genome shotgun (WGS) entry which is preliminary data.</text>
</comment>
<dbReference type="EMBL" id="JAGQKX010000007">
    <property type="protein sequence ID" value="MCA9389874.1"/>
    <property type="molecule type" value="Genomic_DNA"/>
</dbReference>
<feature type="transmembrane region" description="Helical" evidence="2">
    <location>
        <begin position="23"/>
        <end position="42"/>
    </location>
</feature>
<feature type="compositionally biased region" description="Pro residues" evidence="1">
    <location>
        <begin position="246"/>
        <end position="258"/>
    </location>
</feature>
<gene>
    <name evidence="4" type="ORF">KC571_00560</name>
</gene>
<accession>A0A955RP54</accession>